<evidence type="ECO:0000313" key="3">
    <source>
        <dbReference type="Proteomes" id="UP001457898"/>
    </source>
</evidence>
<dbReference type="RefSeq" id="WP_148392517.1">
    <property type="nucleotide sequence ID" value="NZ_JBBMFP010000032.1"/>
</dbReference>
<dbReference type="Proteomes" id="UP001457898">
    <property type="component" value="Unassembled WGS sequence"/>
</dbReference>
<evidence type="ECO:0000313" key="2">
    <source>
        <dbReference type="EMBL" id="MEQ2434019.1"/>
    </source>
</evidence>
<dbReference type="Pfam" id="PF13175">
    <property type="entry name" value="AAA_15"/>
    <property type="match status" value="1"/>
</dbReference>
<comment type="caution">
    <text evidence="2">The sequence shown here is derived from an EMBL/GenBank/DDBJ whole genome shotgun (WGS) entry which is preliminary data.</text>
</comment>
<gene>
    <name evidence="2" type="ORF">WMO65_23780</name>
</gene>
<accession>A0ABV1DUD9</accession>
<sequence>MILDSFRVTEFRSVQDSGWIDAEQITALIGTNESGKTNILLPLWKLNPANEGKIDLKDDLPRDKYHLYRAAEKKPVFIYAKYRLLDQEQQDLSKLSGHTTDEFVEIIVSKDFDGNLFWEFPLEQAANPNAEEEAKNVLQKCKDTLIAASESTAKAENERREKAKDILDGALKQLNSNSDIITELKDIVTELKSFEEDVKSSVACSVIDDALHCISTLLEKASMPTLAETKKVLDYLKANMPKYVYYSNYGNLDSQIYLPQVVQNIGRTDLGAKEAAKARTLKTLFKFVKLDPQEITDLGSESSGSLNSEEIERIASKKEEREILLASASTAFTKSFNEWWKQGNYTFEFQADGGFFRIWVSDSIRPERIELESRSTGLQWFFSFYLVFLVESEQHHQNAVLLLDEPGVTLHPLAQKDLFVFFENLATNNQMLYTTHSPFMVDSNHLERVRSVYIDAEGKTVVSPDLRASERLKGKNQPQSIYPAHAALGLSVSDTLLVNCNPVLVEGESDQVYLSALKNLLISKGSISPLKEIVFIPTGGVKGIKATSAILSGTTSSKPPVLIDGDKPGIKMATELKSDFYAADKDKIINISDYTPLENGEIEDIFPKEKLARVIAKFLPRPEEVDEDFDDIVVEDKPVCDQIEEFAKKHEITLEQGWKVRLAVTVKRDILKGTDKVISIDDPEYERVVELFKKL</sequence>
<feature type="domain" description="Endonuclease GajA/Old nuclease/RecF-like AAA" evidence="1">
    <location>
        <begin position="1"/>
        <end position="441"/>
    </location>
</feature>
<dbReference type="InterPro" id="IPR051396">
    <property type="entry name" value="Bact_Antivir_Def_Nuclease"/>
</dbReference>
<dbReference type="Gene3D" id="3.40.50.300">
    <property type="entry name" value="P-loop containing nucleotide triphosphate hydrolases"/>
    <property type="match status" value="2"/>
</dbReference>
<dbReference type="SUPFAM" id="SSF52540">
    <property type="entry name" value="P-loop containing nucleoside triphosphate hydrolases"/>
    <property type="match status" value="1"/>
</dbReference>
<dbReference type="EMBL" id="JBBMFP010000032">
    <property type="protein sequence ID" value="MEQ2434019.1"/>
    <property type="molecule type" value="Genomic_DNA"/>
</dbReference>
<keyword evidence="3" id="KW-1185">Reference proteome</keyword>
<dbReference type="PANTHER" id="PTHR43581:SF3">
    <property type="entry name" value="AAA+ ATPASE DOMAIN-CONTAINING PROTEIN"/>
    <property type="match status" value="1"/>
</dbReference>
<dbReference type="InterPro" id="IPR041685">
    <property type="entry name" value="AAA_GajA/Old/RecF-like"/>
</dbReference>
<proteinExistence type="predicted"/>
<dbReference type="PANTHER" id="PTHR43581">
    <property type="entry name" value="ATP/GTP PHOSPHATASE"/>
    <property type="match status" value="1"/>
</dbReference>
<dbReference type="InterPro" id="IPR027417">
    <property type="entry name" value="P-loop_NTPase"/>
</dbReference>
<evidence type="ECO:0000259" key="1">
    <source>
        <dbReference type="Pfam" id="PF13175"/>
    </source>
</evidence>
<organism evidence="2 3">
    <name type="scientific">Blautia caccae</name>
    <dbReference type="NCBI Taxonomy" id="3133175"/>
    <lineage>
        <taxon>Bacteria</taxon>
        <taxon>Bacillati</taxon>
        <taxon>Bacillota</taxon>
        <taxon>Clostridia</taxon>
        <taxon>Lachnospirales</taxon>
        <taxon>Lachnospiraceae</taxon>
        <taxon>Blautia</taxon>
    </lineage>
</organism>
<reference evidence="2 3" key="1">
    <citation type="submission" date="2024-03" db="EMBL/GenBank/DDBJ databases">
        <title>Human intestinal bacterial collection.</title>
        <authorList>
            <person name="Pauvert C."/>
            <person name="Hitch T.C.A."/>
            <person name="Clavel T."/>
        </authorList>
    </citation>
    <scope>NUCLEOTIDE SEQUENCE [LARGE SCALE GENOMIC DNA]</scope>
    <source>
        <strain evidence="2 3">CLA-SR-H028</strain>
    </source>
</reference>
<name>A0ABV1DUD9_9FIRM</name>
<protein>
    <submittedName>
        <fullName evidence="2">AAA family ATPase</fullName>
    </submittedName>
</protein>